<dbReference type="AlphaFoldDB" id="A0A0F9NBU5"/>
<evidence type="ECO:0000313" key="1">
    <source>
        <dbReference type="EMBL" id="KKM86240.1"/>
    </source>
</evidence>
<gene>
    <name evidence="1" type="ORF">LCGC14_1280940</name>
</gene>
<comment type="caution">
    <text evidence="1">The sequence shown here is derived from an EMBL/GenBank/DDBJ whole genome shotgun (WGS) entry which is preliminary data.</text>
</comment>
<protein>
    <submittedName>
        <fullName evidence="1">Uncharacterized protein</fullName>
    </submittedName>
</protein>
<reference evidence="1" key="1">
    <citation type="journal article" date="2015" name="Nature">
        <title>Complex archaea that bridge the gap between prokaryotes and eukaryotes.</title>
        <authorList>
            <person name="Spang A."/>
            <person name="Saw J.H."/>
            <person name="Jorgensen S.L."/>
            <person name="Zaremba-Niedzwiedzka K."/>
            <person name="Martijn J."/>
            <person name="Lind A.E."/>
            <person name="van Eijk R."/>
            <person name="Schleper C."/>
            <person name="Guy L."/>
            <person name="Ettema T.J."/>
        </authorList>
    </citation>
    <scope>NUCLEOTIDE SEQUENCE</scope>
</reference>
<name>A0A0F9NBU5_9ZZZZ</name>
<dbReference type="EMBL" id="LAZR01007287">
    <property type="protein sequence ID" value="KKM86240.1"/>
    <property type="molecule type" value="Genomic_DNA"/>
</dbReference>
<sequence>FLEEIIAKINDRLSNYIEKVRQKALDPYSMANLIIKMLGLEK</sequence>
<accession>A0A0F9NBU5</accession>
<proteinExistence type="predicted"/>
<organism evidence="1">
    <name type="scientific">marine sediment metagenome</name>
    <dbReference type="NCBI Taxonomy" id="412755"/>
    <lineage>
        <taxon>unclassified sequences</taxon>
        <taxon>metagenomes</taxon>
        <taxon>ecological metagenomes</taxon>
    </lineage>
</organism>
<feature type="non-terminal residue" evidence="1">
    <location>
        <position position="1"/>
    </location>
</feature>